<dbReference type="Proteomes" id="UP000052020">
    <property type="component" value="Unassembled WGS sequence"/>
</dbReference>
<evidence type="ECO:0000259" key="2">
    <source>
        <dbReference type="Pfam" id="PF13193"/>
    </source>
</evidence>
<dbReference type="SUPFAM" id="SSF56801">
    <property type="entry name" value="Acetyl-CoA synthetase-like"/>
    <property type="match status" value="1"/>
</dbReference>
<dbReference type="InterPro" id="IPR050237">
    <property type="entry name" value="ATP-dep_AMP-bd_enzyme"/>
</dbReference>
<dbReference type="CDD" id="cd05936">
    <property type="entry name" value="FC-FACS_FadD_like"/>
    <property type="match status" value="1"/>
</dbReference>
<proteinExistence type="predicted"/>
<evidence type="ECO:0000313" key="4">
    <source>
        <dbReference type="Proteomes" id="UP000052020"/>
    </source>
</evidence>
<comment type="caution">
    <text evidence="3">The sequence shown here is derived from an EMBL/GenBank/DDBJ whole genome shotgun (WGS) entry which is preliminary data.</text>
</comment>
<dbReference type="EMBL" id="LIZY01000105">
    <property type="protein sequence ID" value="KPJ62725.1"/>
    <property type="molecule type" value="Genomic_DNA"/>
</dbReference>
<dbReference type="InterPro" id="IPR000873">
    <property type="entry name" value="AMP-dep_synth/lig_dom"/>
</dbReference>
<dbReference type="InterPro" id="IPR045851">
    <property type="entry name" value="AMP-bd_C_sf"/>
</dbReference>
<sequence length="500" mass="53117">MTTLGRVLDRSAARRADAPFLISQEGTLTYGEAAKATDRLAGWLAGMGLRRGDAMAIWMPNRPEFVIAWFAAAKVGATVVPINPALTVEEATFMCADAGVSTVVVGAEQSERGTDVCARLNTAIPVMELADLTAGGLADAQRGRALAEGVGPEDVACCLYTSGTTGRPKGALLTHGNVTWDAQACTRVLDLGPDDRFLCVLPLFHSFAQTVCVVLPALVGAGVVLLDRFTPRGVLTALAEHEVTAFPAVPSMYAGLLKVPAEARPELPALRLCISGGAALPIDVFHAFQREYGKTILEGDGPTECGPVTCVNPPDGTVKPGSVGQALPGVEIRIFDDQDRELPTGQVGEIVVRGPNVMKGYLNQPEETAVALRGGWMHTGDMGRLDDEGYLYIVDRKKEMLLVSGFNVYPREIEEALMLHTDVVQAAVVGQADALRGEVPIAFVAAAEGRTPSERDLVNHCRQRLAPYKVPRAISVLPALPLTPTAKIDKNALRAQVSAR</sequence>
<reference evidence="3 4" key="1">
    <citation type="journal article" date="2015" name="Microbiome">
        <title>Genomic resolution of linkages in carbon, nitrogen, and sulfur cycling among widespread estuary sediment bacteria.</title>
        <authorList>
            <person name="Baker B.J."/>
            <person name="Lazar C.S."/>
            <person name="Teske A.P."/>
            <person name="Dick G.J."/>
        </authorList>
    </citation>
    <scope>NUCLEOTIDE SEQUENCE [LARGE SCALE GENOMIC DNA]</scope>
    <source>
        <strain evidence="3">DG_56</strain>
    </source>
</reference>
<protein>
    <recommendedName>
        <fullName evidence="5">AMP-dependent synthetase</fullName>
    </recommendedName>
</protein>
<dbReference type="PANTHER" id="PTHR43767">
    <property type="entry name" value="LONG-CHAIN-FATTY-ACID--COA LIGASE"/>
    <property type="match status" value="1"/>
</dbReference>
<dbReference type="Pfam" id="PF13193">
    <property type="entry name" value="AMP-binding_C"/>
    <property type="match status" value="1"/>
</dbReference>
<accession>A0A0S7XJV2</accession>
<dbReference type="PANTHER" id="PTHR43767:SF1">
    <property type="entry name" value="NONRIBOSOMAL PEPTIDE SYNTHASE PES1 (EUROFUNG)-RELATED"/>
    <property type="match status" value="1"/>
</dbReference>
<dbReference type="AlphaFoldDB" id="A0A0S7XJV2"/>
<evidence type="ECO:0000259" key="1">
    <source>
        <dbReference type="Pfam" id="PF00501"/>
    </source>
</evidence>
<gene>
    <name evidence="3" type="ORF">AMK68_04600</name>
</gene>
<organism evidence="3 4">
    <name type="scientific">candidate division KD3-62 bacterium DG_56</name>
    <dbReference type="NCBI Taxonomy" id="1704032"/>
    <lineage>
        <taxon>Bacteria</taxon>
        <taxon>candidate division KD3-62</taxon>
    </lineage>
</organism>
<evidence type="ECO:0008006" key="5">
    <source>
        <dbReference type="Google" id="ProtNLM"/>
    </source>
</evidence>
<dbReference type="Pfam" id="PF00501">
    <property type="entry name" value="AMP-binding"/>
    <property type="match status" value="1"/>
</dbReference>
<feature type="domain" description="AMP-binding enzyme C-terminal" evidence="2">
    <location>
        <begin position="412"/>
        <end position="487"/>
    </location>
</feature>
<dbReference type="InterPro" id="IPR042099">
    <property type="entry name" value="ANL_N_sf"/>
</dbReference>
<feature type="domain" description="AMP-dependent synthetase/ligase" evidence="1">
    <location>
        <begin position="8"/>
        <end position="362"/>
    </location>
</feature>
<name>A0A0S7XJV2_9BACT</name>
<dbReference type="PATRIC" id="fig|1704032.3.peg.797"/>
<dbReference type="InterPro" id="IPR025110">
    <property type="entry name" value="AMP-bd_C"/>
</dbReference>
<evidence type="ECO:0000313" key="3">
    <source>
        <dbReference type="EMBL" id="KPJ62725.1"/>
    </source>
</evidence>
<dbReference type="GO" id="GO:0016878">
    <property type="term" value="F:acid-thiol ligase activity"/>
    <property type="evidence" value="ECO:0007669"/>
    <property type="project" value="UniProtKB-ARBA"/>
</dbReference>
<dbReference type="Gene3D" id="3.40.50.12780">
    <property type="entry name" value="N-terminal domain of ligase-like"/>
    <property type="match status" value="1"/>
</dbReference>
<dbReference type="Gene3D" id="3.30.300.30">
    <property type="match status" value="1"/>
</dbReference>